<accession>A0ABS5DTP8</accession>
<protein>
    <recommendedName>
        <fullName evidence="4">Transmembrane protein</fullName>
    </recommendedName>
</protein>
<sequence>MSHPRPWWRRALLGLVRWPLALLIVFEEWGWVPLQRVLAAIGQWPGFRWVEAAVRRLPPYAALALFLLPSLLLLPVKLAALWLIGQGKAVWGALLIITAKIVGTAIVARLFTLTQPALLQLAWFAHLYARWTVWKDGLLAWVRSSAAWRAGRVLKAQLRRMMRRVSGRG</sequence>
<evidence type="ECO:0000313" key="2">
    <source>
        <dbReference type="EMBL" id="MBQ0934525.1"/>
    </source>
</evidence>
<organism evidence="2 3">
    <name type="scientific">Ideonella paludis</name>
    <dbReference type="NCBI Taxonomy" id="1233411"/>
    <lineage>
        <taxon>Bacteria</taxon>
        <taxon>Pseudomonadati</taxon>
        <taxon>Pseudomonadota</taxon>
        <taxon>Betaproteobacteria</taxon>
        <taxon>Burkholderiales</taxon>
        <taxon>Sphaerotilaceae</taxon>
        <taxon>Ideonella</taxon>
    </lineage>
</organism>
<keyword evidence="1" id="KW-1133">Transmembrane helix</keyword>
<evidence type="ECO:0008006" key="4">
    <source>
        <dbReference type="Google" id="ProtNLM"/>
    </source>
</evidence>
<gene>
    <name evidence="2" type="ORF">KAK11_04215</name>
</gene>
<keyword evidence="1" id="KW-0472">Membrane</keyword>
<reference evidence="2 3" key="1">
    <citation type="submission" date="2021-04" db="EMBL/GenBank/DDBJ databases">
        <title>The genome sequence of type strain Ideonella paludis KCTC 32238.</title>
        <authorList>
            <person name="Liu Y."/>
        </authorList>
    </citation>
    <scope>NUCLEOTIDE SEQUENCE [LARGE SCALE GENOMIC DNA]</scope>
    <source>
        <strain evidence="2 3">KCTC 32238</strain>
    </source>
</reference>
<dbReference type="EMBL" id="JAGQDG010000001">
    <property type="protein sequence ID" value="MBQ0934525.1"/>
    <property type="molecule type" value="Genomic_DNA"/>
</dbReference>
<evidence type="ECO:0000313" key="3">
    <source>
        <dbReference type="Proteomes" id="UP000672097"/>
    </source>
</evidence>
<keyword evidence="3" id="KW-1185">Reference proteome</keyword>
<proteinExistence type="predicted"/>
<dbReference type="RefSeq" id="WP_210806449.1">
    <property type="nucleotide sequence ID" value="NZ_JAGQDG010000001.1"/>
</dbReference>
<evidence type="ECO:0000256" key="1">
    <source>
        <dbReference type="SAM" id="Phobius"/>
    </source>
</evidence>
<feature type="transmembrane region" description="Helical" evidence="1">
    <location>
        <begin position="60"/>
        <end position="84"/>
    </location>
</feature>
<comment type="caution">
    <text evidence="2">The sequence shown here is derived from an EMBL/GenBank/DDBJ whole genome shotgun (WGS) entry which is preliminary data.</text>
</comment>
<name>A0ABS5DTP8_9BURK</name>
<feature type="transmembrane region" description="Helical" evidence="1">
    <location>
        <begin position="91"/>
        <end position="111"/>
    </location>
</feature>
<keyword evidence="1" id="KW-0812">Transmembrane</keyword>
<dbReference type="Proteomes" id="UP000672097">
    <property type="component" value="Unassembled WGS sequence"/>
</dbReference>